<evidence type="ECO:0000256" key="1">
    <source>
        <dbReference type="SAM" id="MobiDB-lite"/>
    </source>
</evidence>
<comment type="caution">
    <text evidence="4">The sequence shown here is derived from an EMBL/GenBank/DDBJ whole genome shotgun (WGS) entry which is preliminary data.</text>
</comment>
<evidence type="ECO:0000259" key="3">
    <source>
        <dbReference type="Pfam" id="PF20152"/>
    </source>
</evidence>
<organism evidence="4 5">
    <name type="scientific">Agaricus bisporus var. burnettii</name>
    <dbReference type="NCBI Taxonomy" id="192524"/>
    <lineage>
        <taxon>Eukaryota</taxon>
        <taxon>Fungi</taxon>
        <taxon>Dikarya</taxon>
        <taxon>Basidiomycota</taxon>
        <taxon>Agaricomycotina</taxon>
        <taxon>Agaricomycetes</taxon>
        <taxon>Agaricomycetidae</taxon>
        <taxon>Agaricales</taxon>
        <taxon>Agaricineae</taxon>
        <taxon>Agaricaceae</taxon>
        <taxon>Agaricus</taxon>
    </lineage>
</organism>
<keyword evidence="2" id="KW-0472">Membrane</keyword>
<keyword evidence="2" id="KW-1133">Transmembrane helix</keyword>
<feature type="domain" description="DUF6534" evidence="3">
    <location>
        <begin position="213"/>
        <end position="304"/>
    </location>
</feature>
<feature type="transmembrane region" description="Helical" evidence="2">
    <location>
        <begin position="154"/>
        <end position="171"/>
    </location>
</feature>
<dbReference type="PANTHER" id="PTHR40465:SF1">
    <property type="entry name" value="DUF6534 DOMAIN-CONTAINING PROTEIN"/>
    <property type="match status" value="1"/>
</dbReference>
<feature type="transmembrane region" description="Helical" evidence="2">
    <location>
        <begin position="183"/>
        <end position="202"/>
    </location>
</feature>
<name>A0A8H7EWM6_AGABI</name>
<dbReference type="PANTHER" id="PTHR40465">
    <property type="entry name" value="CHROMOSOME 1, WHOLE GENOME SHOTGUN SEQUENCE"/>
    <property type="match status" value="1"/>
</dbReference>
<accession>A0A8H7EWM6</accession>
<feature type="transmembrane region" description="Helical" evidence="2">
    <location>
        <begin position="101"/>
        <end position="118"/>
    </location>
</feature>
<gene>
    <name evidence="4" type="ORF">Agabi119p4_10461</name>
</gene>
<feature type="transmembrane region" description="Helical" evidence="2">
    <location>
        <begin position="125"/>
        <end position="142"/>
    </location>
</feature>
<dbReference type="AlphaFoldDB" id="A0A8H7EWM6"/>
<evidence type="ECO:0000313" key="4">
    <source>
        <dbReference type="EMBL" id="KAF7761052.1"/>
    </source>
</evidence>
<proteinExistence type="predicted"/>
<feature type="transmembrane region" description="Helical" evidence="2">
    <location>
        <begin position="208"/>
        <end position="229"/>
    </location>
</feature>
<evidence type="ECO:0000313" key="5">
    <source>
        <dbReference type="Proteomes" id="UP000629468"/>
    </source>
</evidence>
<feature type="transmembrane region" description="Helical" evidence="2">
    <location>
        <begin position="250"/>
        <end position="275"/>
    </location>
</feature>
<feature type="transmembrane region" description="Helical" evidence="2">
    <location>
        <begin position="20"/>
        <end position="40"/>
    </location>
</feature>
<dbReference type="EMBL" id="JABXXO010000014">
    <property type="protein sequence ID" value="KAF7761052.1"/>
    <property type="molecule type" value="Genomic_DNA"/>
</dbReference>
<dbReference type="Proteomes" id="UP000629468">
    <property type="component" value="Unassembled WGS sequence"/>
</dbReference>
<feature type="transmembrane region" description="Helical" evidence="2">
    <location>
        <begin position="281"/>
        <end position="301"/>
    </location>
</feature>
<evidence type="ECO:0000256" key="2">
    <source>
        <dbReference type="SAM" id="Phobius"/>
    </source>
</evidence>
<feature type="region of interest" description="Disordered" evidence="1">
    <location>
        <begin position="369"/>
        <end position="396"/>
    </location>
</feature>
<protein>
    <recommendedName>
        <fullName evidence="3">DUF6534 domain-containing protein</fullName>
    </recommendedName>
</protein>
<dbReference type="Pfam" id="PF20152">
    <property type="entry name" value="DUF6534"/>
    <property type="match status" value="1"/>
</dbReference>
<dbReference type="InterPro" id="IPR045339">
    <property type="entry name" value="DUF6534"/>
</dbReference>
<sequence>MVDVPSPGPAETSALNTGPPMIGIILNWWLFGILVMQYIMYCTHSASKDKKILQIVVHLLFALDTAQAILTMVDAFNWFVYGFGNVEALLEFGTASIDSPFMDGFIAFIVQMVYCWRVRVLSKSTVVPALIAFVSFIFSMSTQAVRTQRDDEQFAFVGGASGIFLGIYDAVVVRRLTNIKPSLTAPVMVGFISIPLYEFAQLVRISQLWLWSSAVTDILIASSMTYLLLKLRPYGLRTKTVTLMKRVLILSLETNFLTTAVAMASAMMFVLPPIAPPRTNVYLTGGFVIGKLYSNCFMVLLNQRIRRDNRGLEYGASHELGVVYTSAISDSTATASKNNSKLTHPKVESANIGELSNMQFAEPPVRVKFGGEGKASESLASGFNPASEATRPSVGK</sequence>
<feature type="transmembrane region" description="Helical" evidence="2">
    <location>
        <begin position="52"/>
        <end position="81"/>
    </location>
</feature>
<keyword evidence="2" id="KW-0812">Transmembrane</keyword>
<reference evidence="4 5" key="1">
    <citation type="journal article" name="Sci. Rep.">
        <title>Telomere-to-telomere assembled and centromere annotated genomes of the two main subspecies of the button mushroom Agaricus bisporus reveal especially polymorphic chromosome ends.</title>
        <authorList>
            <person name="Sonnenberg A.S.M."/>
            <person name="Sedaghat-Telgerd N."/>
            <person name="Lavrijssen B."/>
            <person name="Ohm R.A."/>
            <person name="Hendrickx P.M."/>
            <person name="Scholtmeijer K."/>
            <person name="Baars J.J.P."/>
            <person name="van Peer A."/>
        </authorList>
    </citation>
    <scope>NUCLEOTIDE SEQUENCE [LARGE SCALE GENOMIC DNA]</scope>
    <source>
        <strain evidence="4 5">H119_p4</strain>
    </source>
</reference>